<evidence type="ECO:0000313" key="5">
    <source>
        <dbReference type="Proteomes" id="UP000054481"/>
    </source>
</evidence>
<evidence type="ECO:0000256" key="3">
    <source>
        <dbReference type="SAM" id="MobiDB-lite"/>
    </source>
</evidence>
<evidence type="ECO:0000256" key="2">
    <source>
        <dbReference type="PIRSR" id="PIRSR600246-3"/>
    </source>
</evidence>
<dbReference type="GO" id="GO:0005737">
    <property type="term" value="C:cytoplasm"/>
    <property type="evidence" value="ECO:0007669"/>
    <property type="project" value="TreeGrafter"/>
</dbReference>
<dbReference type="Pfam" id="PF01112">
    <property type="entry name" value="Asparaginase_2"/>
    <property type="match status" value="2"/>
</dbReference>
<evidence type="ECO:0000256" key="1">
    <source>
        <dbReference type="PIRSR" id="PIRSR600246-1"/>
    </source>
</evidence>
<keyword evidence="5" id="KW-1185">Reference proteome</keyword>
<feature type="active site" description="Nucleophile" evidence="1">
    <location>
        <position position="253"/>
    </location>
</feature>
<evidence type="ECO:0008006" key="6">
    <source>
        <dbReference type="Google" id="ProtNLM"/>
    </source>
</evidence>
<gene>
    <name evidence="4" type="ORF">HIM_06878</name>
</gene>
<dbReference type="OrthoDB" id="2262349at2759"/>
<dbReference type="Proteomes" id="UP000054481">
    <property type="component" value="Unassembled WGS sequence"/>
</dbReference>
<sequence>MEYEKQQQPLSAWSTGIKPRIIIHGGAGNIQRRNFPPEKYEQYRAALLATVRSTQDFIESAVPEKCGELGKRHHSALDIACHAIVRLEDNPLFNAGRGAVFTRDGINQLEASVVVSRGRAKHCAGVSGLRHVRNPILLAKTMLERGDKDLRPEAGRGGAASSASPGLGDEELDGAGRQGPAARGRAWWRGLGHTLVWGRAAEQLARDYGLQMVDPSYFFTQHRWDEHIRGLEREKQGLGSATWSADEYVAQGTVGAVALDQDGIVCAATSTGGMTNKLTGRIGDTPVPGAGFWAEEWTESGHPTSRGGWEKLTDAAARSGPGVSISGPLRGLLADCLPTPFTYAPSPSSSPHMPLTFDASSSPRTAVSRSLGVSGTGGPHGELQRSAGDRWGLAGEGEGGMVGVECVVERDAASGQVVRVRSDVVMDFNCGGMNRAWIDEHGQAIMSVWTNGGPDADRP</sequence>
<feature type="compositionally biased region" description="Polar residues" evidence="3">
    <location>
        <begin position="358"/>
        <end position="373"/>
    </location>
</feature>
<dbReference type="GO" id="GO:0016787">
    <property type="term" value="F:hydrolase activity"/>
    <property type="evidence" value="ECO:0007669"/>
    <property type="project" value="InterPro"/>
</dbReference>
<dbReference type="SUPFAM" id="SSF56235">
    <property type="entry name" value="N-terminal nucleophile aminohydrolases (Ntn hydrolases)"/>
    <property type="match status" value="1"/>
</dbReference>
<protein>
    <recommendedName>
        <fullName evidence="6">L-asparaginase</fullName>
    </recommendedName>
</protein>
<organism evidence="4 5">
    <name type="scientific">Hirsutella minnesotensis 3608</name>
    <dbReference type="NCBI Taxonomy" id="1043627"/>
    <lineage>
        <taxon>Eukaryota</taxon>
        <taxon>Fungi</taxon>
        <taxon>Dikarya</taxon>
        <taxon>Ascomycota</taxon>
        <taxon>Pezizomycotina</taxon>
        <taxon>Sordariomycetes</taxon>
        <taxon>Hypocreomycetidae</taxon>
        <taxon>Hypocreales</taxon>
        <taxon>Ophiocordycipitaceae</taxon>
        <taxon>Hirsutella</taxon>
    </lineage>
</organism>
<dbReference type="PANTHER" id="PTHR10188">
    <property type="entry name" value="L-ASPARAGINASE"/>
    <property type="match status" value="1"/>
</dbReference>
<dbReference type="AlphaFoldDB" id="A0A0F7ZNH5"/>
<feature type="region of interest" description="Disordered" evidence="3">
    <location>
        <begin position="148"/>
        <end position="179"/>
    </location>
</feature>
<accession>A0A0F7ZNH5</accession>
<feature type="region of interest" description="Disordered" evidence="3">
    <location>
        <begin position="345"/>
        <end position="392"/>
    </location>
</feature>
<evidence type="ECO:0000313" key="4">
    <source>
        <dbReference type="EMBL" id="KJZ73760.1"/>
    </source>
</evidence>
<dbReference type="Gene3D" id="3.60.20.30">
    <property type="entry name" value="(Glycosyl)asparaginase"/>
    <property type="match status" value="1"/>
</dbReference>
<dbReference type="InterPro" id="IPR029055">
    <property type="entry name" value="Ntn_hydrolases_N"/>
</dbReference>
<dbReference type="PANTHER" id="PTHR10188:SF43">
    <property type="entry name" value="ASPARAGINASE (EUROFUNG)"/>
    <property type="match status" value="1"/>
</dbReference>
<dbReference type="InterPro" id="IPR000246">
    <property type="entry name" value="Peptidase_T2"/>
</dbReference>
<dbReference type="EMBL" id="KQ030532">
    <property type="protein sequence ID" value="KJZ73760.1"/>
    <property type="molecule type" value="Genomic_DNA"/>
</dbReference>
<feature type="site" description="Cleavage; by autolysis" evidence="2">
    <location>
        <begin position="252"/>
        <end position="253"/>
    </location>
</feature>
<reference evidence="4 5" key="1">
    <citation type="journal article" date="2014" name="Genome Biol. Evol.">
        <title>Comparative genomics and transcriptomics analyses reveal divergent lifestyle features of nematode endoparasitic fungus Hirsutella minnesotensis.</title>
        <authorList>
            <person name="Lai Y."/>
            <person name="Liu K."/>
            <person name="Zhang X."/>
            <person name="Zhang X."/>
            <person name="Li K."/>
            <person name="Wang N."/>
            <person name="Shu C."/>
            <person name="Wu Y."/>
            <person name="Wang C."/>
            <person name="Bushley K.E."/>
            <person name="Xiang M."/>
            <person name="Liu X."/>
        </authorList>
    </citation>
    <scope>NUCLEOTIDE SEQUENCE [LARGE SCALE GENOMIC DNA]</scope>
    <source>
        <strain evidence="4 5">3608</strain>
    </source>
</reference>
<proteinExistence type="predicted"/>
<name>A0A0F7ZNH5_9HYPO</name>